<evidence type="ECO:0000313" key="2">
    <source>
        <dbReference type="Proteomes" id="UP000449906"/>
    </source>
</evidence>
<proteinExistence type="predicted"/>
<sequence>MALTSEEIDLLNKLRARVNKQHRNDELLLRYYQGRQRVEQLGMAIPPEMRRFLVITNWCRTVVDTINDRQQVRWLILPGKETADPKLRAIWDANNLSAHVSMFNADRMIFGRAFMSVGTNEDDPDLPLVRVESPRQMAAIIDTRKERIEAAARFYRKDGDRGSQARATLFKPNETIQVERGPEGKWIEVDRDDHKLGAVPIVMHLNRRLSGSWSGESQMTDIIPVVDSAARSLTNLQFAQEAHGVPRMWIAGVRKEDFVDERGKPIPQYEAYFDAIHTIANAAGKVGQLTAADLKNFETSMNVYRTEASVNTGFPGRFFGLNTTNPPAEGAIRADEAKLIRSVEAQNEQVGMSLGWVGALAMRFATGEWVKGNRVRVEWYDPATPTVAQRMDAVTKAVGSDILSREGAWDELGWSEPRKEKERGYFSRQAAEQAAVSVDPIGAALLRDAGVIAPVAGA</sequence>
<reference evidence="1 2" key="1">
    <citation type="submission" date="2019-09" db="EMBL/GenBank/DDBJ databases">
        <title>Pimelobacter sp. isolated from Paulinella.</title>
        <authorList>
            <person name="Jeong S.E."/>
        </authorList>
    </citation>
    <scope>NUCLEOTIDE SEQUENCE [LARGE SCALE GENOMIC DNA]</scope>
    <source>
        <strain evidence="1 2">Pch-N</strain>
    </source>
</reference>
<dbReference type="Pfam" id="PF05133">
    <property type="entry name" value="SPP1_portal"/>
    <property type="match status" value="1"/>
</dbReference>
<comment type="caution">
    <text evidence="1">The sequence shown here is derived from an EMBL/GenBank/DDBJ whole genome shotgun (WGS) entry which is preliminary data.</text>
</comment>
<dbReference type="AlphaFoldDB" id="A0A7J5DSN0"/>
<organism evidence="1 2">
    <name type="scientific">Nocardioides simplex</name>
    <name type="common">Arthrobacter simplex</name>
    <dbReference type="NCBI Taxonomy" id="2045"/>
    <lineage>
        <taxon>Bacteria</taxon>
        <taxon>Bacillati</taxon>
        <taxon>Actinomycetota</taxon>
        <taxon>Actinomycetes</taxon>
        <taxon>Propionibacteriales</taxon>
        <taxon>Nocardioidaceae</taxon>
        <taxon>Pimelobacter</taxon>
    </lineage>
</organism>
<accession>A0A7J5DSN0</accession>
<dbReference type="InterPro" id="IPR021145">
    <property type="entry name" value="Portal_protein_SPP1_Gp6-like"/>
</dbReference>
<dbReference type="Proteomes" id="UP000449906">
    <property type="component" value="Unassembled WGS sequence"/>
</dbReference>
<dbReference type="EMBL" id="WBVM01000004">
    <property type="protein sequence ID" value="KAB2807996.1"/>
    <property type="molecule type" value="Genomic_DNA"/>
</dbReference>
<name>A0A7J5DSN0_NOCSI</name>
<gene>
    <name evidence="1" type="ORF">F9L07_25340</name>
</gene>
<evidence type="ECO:0000313" key="1">
    <source>
        <dbReference type="EMBL" id="KAB2807996.1"/>
    </source>
</evidence>
<protein>
    <submittedName>
        <fullName evidence="1">Phage portal protein</fullName>
    </submittedName>
</protein>
<dbReference type="RefSeq" id="WP_151582488.1">
    <property type="nucleotide sequence ID" value="NZ_WBVM01000004.1"/>
</dbReference>